<proteinExistence type="predicted"/>
<name>A0A550BRJ3_9AGAR</name>
<dbReference type="EMBL" id="VDMD01000276">
    <property type="protein sequence ID" value="TRM55163.1"/>
    <property type="molecule type" value="Genomic_DNA"/>
</dbReference>
<evidence type="ECO:0000313" key="1">
    <source>
        <dbReference type="EMBL" id="TRM55163.1"/>
    </source>
</evidence>
<comment type="caution">
    <text evidence="1">The sequence shown here is derived from an EMBL/GenBank/DDBJ whole genome shotgun (WGS) entry which is preliminary data.</text>
</comment>
<keyword evidence="2" id="KW-1185">Reference proteome</keyword>
<accession>A0A550BRJ3</accession>
<evidence type="ECO:0000313" key="2">
    <source>
        <dbReference type="Proteomes" id="UP000320762"/>
    </source>
</evidence>
<gene>
    <name evidence="1" type="ORF">BD626DRAFT_531929</name>
</gene>
<sequence length="163" mass="17913">MSEARTTQNAPYWPPPSRYCASPVFSNNWSGGPPSPSGFESVGVNTAPYGEVARTYERGQHILYSSDNAPGDAPCYGLPARVQTQRANASSAPHRGRIHASERKALTRPGARQRRCATLHRLTALWHSRRRPTATTGLLARLARRNALRSLLDAFPQRTPPQA</sequence>
<organism evidence="1 2">
    <name type="scientific">Schizophyllum amplum</name>
    <dbReference type="NCBI Taxonomy" id="97359"/>
    <lineage>
        <taxon>Eukaryota</taxon>
        <taxon>Fungi</taxon>
        <taxon>Dikarya</taxon>
        <taxon>Basidiomycota</taxon>
        <taxon>Agaricomycotina</taxon>
        <taxon>Agaricomycetes</taxon>
        <taxon>Agaricomycetidae</taxon>
        <taxon>Agaricales</taxon>
        <taxon>Schizophyllaceae</taxon>
        <taxon>Schizophyllum</taxon>
    </lineage>
</organism>
<dbReference type="AlphaFoldDB" id="A0A550BRJ3"/>
<reference evidence="1 2" key="1">
    <citation type="journal article" date="2019" name="New Phytol.">
        <title>Comparative genomics reveals unique wood-decay strategies and fruiting body development in the Schizophyllaceae.</title>
        <authorList>
            <person name="Almasi E."/>
            <person name="Sahu N."/>
            <person name="Krizsan K."/>
            <person name="Balint B."/>
            <person name="Kovacs G.M."/>
            <person name="Kiss B."/>
            <person name="Cseklye J."/>
            <person name="Drula E."/>
            <person name="Henrissat B."/>
            <person name="Nagy I."/>
            <person name="Chovatia M."/>
            <person name="Adam C."/>
            <person name="LaButti K."/>
            <person name="Lipzen A."/>
            <person name="Riley R."/>
            <person name="Grigoriev I.V."/>
            <person name="Nagy L.G."/>
        </authorList>
    </citation>
    <scope>NUCLEOTIDE SEQUENCE [LARGE SCALE GENOMIC DNA]</scope>
    <source>
        <strain evidence="1 2">NL-1724</strain>
    </source>
</reference>
<dbReference type="Proteomes" id="UP000320762">
    <property type="component" value="Unassembled WGS sequence"/>
</dbReference>
<protein>
    <submittedName>
        <fullName evidence="1">Uncharacterized protein</fullName>
    </submittedName>
</protein>